<dbReference type="OrthoDB" id="10567002at2759"/>
<dbReference type="AlphaFoldDB" id="A0A9N9LRR6"/>
<comment type="caution">
    <text evidence="2">The sequence shown here is derived from an EMBL/GenBank/DDBJ whole genome shotgun (WGS) entry which is preliminary data.</text>
</comment>
<keyword evidence="3" id="KW-1185">Reference proteome</keyword>
<protein>
    <submittedName>
        <fullName evidence="2">Uncharacterized protein</fullName>
    </submittedName>
</protein>
<accession>A0A9N9LRR6</accession>
<feature type="region of interest" description="Disordered" evidence="1">
    <location>
        <begin position="163"/>
        <end position="230"/>
    </location>
</feature>
<evidence type="ECO:0000313" key="3">
    <source>
        <dbReference type="Proteomes" id="UP000701801"/>
    </source>
</evidence>
<sequence length="230" mass="25426">MSKTHQDPLILKVTTSSSTYPVTSNASPPCKTPQQKKSAMYTLGLVTIRNLRYPVPGLRFLFPLHICPSPDQGTPNHSRTGDPLDLESWKIRDRPPILDGARSCLSCITTTTPSVHYLHPPMAPLCVSGNKKGTMLEAKKSPSSERFSCMCLSRAPRRVCILSPPSRKTNESRLAPQSEAPRHENLQSTARRCHSEVPSAAHPCKEATDSEELQLEGVSIDPNHTTHWRS</sequence>
<dbReference type="Proteomes" id="UP000701801">
    <property type="component" value="Unassembled WGS sequence"/>
</dbReference>
<dbReference type="EMBL" id="CAJVRM010000218">
    <property type="protein sequence ID" value="CAG8977456.1"/>
    <property type="molecule type" value="Genomic_DNA"/>
</dbReference>
<proteinExistence type="predicted"/>
<gene>
    <name evidence="2" type="ORF">HYALB_00007789</name>
</gene>
<evidence type="ECO:0000256" key="1">
    <source>
        <dbReference type="SAM" id="MobiDB-lite"/>
    </source>
</evidence>
<reference evidence="2" key="1">
    <citation type="submission" date="2021-07" db="EMBL/GenBank/DDBJ databases">
        <authorList>
            <person name="Durling M."/>
        </authorList>
    </citation>
    <scope>NUCLEOTIDE SEQUENCE</scope>
</reference>
<organism evidence="2 3">
    <name type="scientific">Hymenoscyphus albidus</name>
    <dbReference type="NCBI Taxonomy" id="595503"/>
    <lineage>
        <taxon>Eukaryota</taxon>
        <taxon>Fungi</taxon>
        <taxon>Dikarya</taxon>
        <taxon>Ascomycota</taxon>
        <taxon>Pezizomycotina</taxon>
        <taxon>Leotiomycetes</taxon>
        <taxon>Helotiales</taxon>
        <taxon>Helotiaceae</taxon>
        <taxon>Hymenoscyphus</taxon>
    </lineage>
</organism>
<name>A0A9N9LRR6_9HELO</name>
<evidence type="ECO:0000313" key="2">
    <source>
        <dbReference type="EMBL" id="CAG8977456.1"/>
    </source>
</evidence>